<sequence>MRPTLRQFKQIFVIVTLLVTAGIARAQTQPLNQSRQLKSFIKATTEAGITFNLPEGFKELNNRLPDDNEMDYGMAPVGSDFEIWFAVRSYKKLARHYRGMADSAYLSLAKDQISNFSADNDYFVRNLSPRILNQYQADEGKSYLVNLNDSAETRHYRYALIIVLQKNRTGAITAVCLTNDKGAEFFKAIDKARGCIKFKS</sequence>
<dbReference type="AlphaFoldDB" id="A0A6I4I208"/>
<evidence type="ECO:0000313" key="1">
    <source>
        <dbReference type="EMBL" id="QQL49330.1"/>
    </source>
</evidence>
<dbReference type="EMBL" id="CP066775">
    <property type="protein sequence ID" value="QQL49330.1"/>
    <property type="molecule type" value="Genomic_DNA"/>
</dbReference>
<proteinExistence type="predicted"/>
<organism evidence="1 2">
    <name type="scientific">Mucilaginibacter ginkgonis</name>
    <dbReference type="NCBI Taxonomy" id="2682091"/>
    <lineage>
        <taxon>Bacteria</taxon>
        <taxon>Pseudomonadati</taxon>
        <taxon>Bacteroidota</taxon>
        <taxon>Sphingobacteriia</taxon>
        <taxon>Sphingobacteriales</taxon>
        <taxon>Sphingobacteriaceae</taxon>
        <taxon>Mucilaginibacter</taxon>
    </lineage>
</organism>
<dbReference type="KEGG" id="mgik:GO620_014300"/>
<accession>A0A6I4I208</accession>
<keyword evidence="2" id="KW-1185">Reference proteome</keyword>
<evidence type="ECO:0000313" key="2">
    <source>
        <dbReference type="Proteomes" id="UP000429232"/>
    </source>
</evidence>
<name>A0A6I4I208_9SPHI</name>
<protein>
    <submittedName>
        <fullName evidence="1">Uncharacterized protein</fullName>
    </submittedName>
</protein>
<dbReference type="Proteomes" id="UP000429232">
    <property type="component" value="Chromosome"/>
</dbReference>
<dbReference type="RefSeq" id="WP_157524447.1">
    <property type="nucleotide sequence ID" value="NZ_CP066775.1"/>
</dbReference>
<gene>
    <name evidence="1" type="ORF">GO620_014300</name>
</gene>
<reference evidence="1 2" key="1">
    <citation type="submission" date="2020-12" db="EMBL/GenBank/DDBJ databases">
        <title>HMF7856_wgs.fasta genome submission.</title>
        <authorList>
            <person name="Kang H."/>
            <person name="Kim H."/>
            <person name="Joh K."/>
        </authorList>
    </citation>
    <scope>NUCLEOTIDE SEQUENCE [LARGE SCALE GENOMIC DNA]</scope>
    <source>
        <strain evidence="1 2">HMF7856</strain>
    </source>
</reference>